<gene>
    <name evidence="2" type="ORF">LOC68_16775</name>
</gene>
<evidence type="ECO:0000313" key="3">
    <source>
        <dbReference type="Proteomes" id="UP001139103"/>
    </source>
</evidence>
<evidence type="ECO:0000313" key="2">
    <source>
        <dbReference type="EMBL" id="MCC9630048.1"/>
    </source>
</evidence>
<evidence type="ECO:0000259" key="1">
    <source>
        <dbReference type="Pfam" id="PF12867"/>
    </source>
</evidence>
<dbReference type="InterPro" id="IPR034660">
    <property type="entry name" value="DinB/YfiT-like"/>
</dbReference>
<comment type="caution">
    <text evidence="2">The sequence shown here is derived from an EMBL/GenBank/DDBJ whole genome shotgun (WGS) entry which is preliminary data.</text>
</comment>
<keyword evidence="3" id="KW-1185">Reference proteome</keyword>
<dbReference type="Gene3D" id="1.20.120.450">
    <property type="entry name" value="dinb family like domain"/>
    <property type="match status" value="1"/>
</dbReference>
<dbReference type="RefSeq" id="WP_230220853.1">
    <property type="nucleotide sequence ID" value="NZ_JAJKFT010000010.1"/>
</dbReference>
<dbReference type="Proteomes" id="UP001139103">
    <property type="component" value="Unassembled WGS sequence"/>
</dbReference>
<dbReference type="InterPro" id="IPR024775">
    <property type="entry name" value="DinB-like"/>
</dbReference>
<organism evidence="2 3">
    <name type="scientific">Blastopirellula sediminis</name>
    <dbReference type="NCBI Taxonomy" id="2894196"/>
    <lineage>
        <taxon>Bacteria</taxon>
        <taxon>Pseudomonadati</taxon>
        <taxon>Planctomycetota</taxon>
        <taxon>Planctomycetia</taxon>
        <taxon>Pirellulales</taxon>
        <taxon>Pirellulaceae</taxon>
        <taxon>Blastopirellula</taxon>
    </lineage>
</organism>
<feature type="domain" description="DinB-like" evidence="1">
    <location>
        <begin position="11"/>
        <end position="151"/>
    </location>
</feature>
<proteinExistence type="predicted"/>
<dbReference type="SUPFAM" id="SSF109854">
    <property type="entry name" value="DinB/YfiT-like putative metalloenzymes"/>
    <property type="match status" value="1"/>
</dbReference>
<name>A0A9X1MMT4_9BACT</name>
<dbReference type="Pfam" id="PF12867">
    <property type="entry name" value="DinB_2"/>
    <property type="match status" value="1"/>
</dbReference>
<dbReference type="AlphaFoldDB" id="A0A9X1MMT4"/>
<accession>A0A9X1MMT4</accession>
<reference evidence="2" key="1">
    <citation type="submission" date="2021-11" db="EMBL/GenBank/DDBJ databases">
        <title>Genome sequence.</title>
        <authorList>
            <person name="Sun Q."/>
        </authorList>
    </citation>
    <scope>NUCLEOTIDE SEQUENCE</scope>
    <source>
        <strain evidence="2">JC732</strain>
    </source>
</reference>
<sequence>MRAVDLLRCNFEQTEALTMPIFEDLREMPLAAATPGGNQALWIFGHLTYCEGLIARQFLLGVPNELDAWAPTLGPGSRPEEDLELYPSWDEIVANFRQARDRTLAWLATQEDEDLDLPCLQPPEGMDMFFPNRGVGLSIVISHWWNHRGQLCDIRKTLGRSPIFR</sequence>
<protein>
    <submittedName>
        <fullName evidence="2">DinB family protein</fullName>
    </submittedName>
</protein>
<dbReference type="EMBL" id="JAJKFT010000010">
    <property type="protein sequence ID" value="MCC9630048.1"/>
    <property type="molecule type" value="Genomic_DNA"/>
</dbReference>